<evidence type="ECO:0000259" key="1">
    <source>
        <dbReference type="Pfam" id="PF10047"/>
    </source>
</evidence>
<proteinExistence type="predicted"/>
<dbReference type="EMBL" id="SULG01000094">
    <property type="protein sequence ID" value="TLD40544.1"/>
    <property type="molecule type" value="Genomic_DNA"/>
</dbReference>
<evidence type="ECO:0000313" key="2">
    <source>
        <dbReference type="EMBL" id="TLD40544.1"/>
    </source>
</evidence>
<gene>
    <name evidence="2" type="ORF">JETT_3181</name>
</gene>
<reference evidence="2 3" key="1">
    <citation type="submission" date="2019-04" db="EMBL/GenBank/DDBJ databases">
        <title>Genome of a novel bacterium Candidatus Jettenia ecosi reconstructed from metagenome of an anammox bioreactor.</title>
        <authorList>
            <person name="Mardanov A.V."/>
            <person name="Beletsky A.V."/>
            <person name="Ravin N.V."/>
            <person name="Botchkova E.A."/>
            <person name="Litti Y.V."/>
            <person name="Nozhevnikova A.N."/>
        </authorList>
    </citation>
    <scope>NUCLEOTIDE SEQUENCE [LARGE SCALE GENOMIC DNA]</scope>
    <source>
        <strain evidence="2">J2</strain>
    </source>
</reference>
<dbReference type="Proteomes" id="UP000319783">
    <property type="component" value="Unassembled WGS sequence"/>
</dbReference>
<protein>
    <recommendedName>
        <fullName evidence="1">DUF2281 domain-containing protein</fullName>
    </recommendedName>
</protein>
<dbReference type="AlphaFoldDB" id="A0A533Q7E1"/>
<organism evidence="2 3">
    <name type="scientific">Candidatus Jettenia ecosi</name>
    <dbReference type="NCBI Taxonomy" id="2494326"/>
    <lineage>
        <taxon>Bacteria</taxon>
        <taxon>Pseudomonadati</taxon>
        <taxon>Planctomycetota</taxon>
        <taxon>Candidatus Brocadiia</taxon>
        <taxon>Candidatus Brocadiales</taxon>
        <taxon>Candidatus Brocadiaceae</taxon>
        <taxon>Candidatus Jettenia</taxon>
    </lineage>
</organism>
<feature type="domain" description="DUF2281" evidence="1">
    <location>
        <begin position="11"/>
        <end position="58"/>
    </location>
</feature>
<dbReference type="Pfam" id="PF10047">
    <property type="entry name" value="DUF2281"/>
    <property type="match status" value="1"/>
</dbReference>
<accession>A0A533Q7E1</accession>
<evidence type="ECO:0000313" key="3">
    <source>
        <dbReference type="Proteomes" id="UP000319783"/>
    </source>
</evidence>
<comment type="caution">
    <text evidence="2">The sequence shown here is derived from an EMBL/GenBank/DDBJ whole genome shotgun (WGS) entry which is preliminary data.</text>
</comment>
<sequence>MSKTHVVYKKKIIESIEELPESNLKEVLDFINFLKSKRKKREDSILKVAGCLSGNSISAKEIEEELYGKFKEEC</sequence>
<name>A0A533Q7E1_9BACT</name>
<dbReference type="InterPro" id="IPR018739">
    <property type="entry name" value="DUF2281"/>
</dbReference>